<feature type="compositionally biased region" description="Polar residues" evidence="4">
    <location>
        <begin position="220"/>
        <end position="238"/>
    </location>
</feature>
<dbReference type="InterPro" id="IPR000198">
    <property type="entry name" value="RhoGAP_dom"/>
</dbReference>
<dbReference type="Pfam" id="PF01852">
    <property type="entry name" value="START"/>
    <property type="match status" value="1"/>
</dbReference>
<reference evidence="7" key="1">
    <citation type="submission" date="2022-11" db="UniProtKB">
        <authorList>
            <consortium name="EnsemblMetazoa"/>
        </authorList>
    </citation>
    <scope>IDENTIFICATION</scope>
</reference>
<dbReference type="GO" id="GO:0016020">
    <property type="term" value="C:membrane"/>
    <property type="evidence" value="ECO:0007669"/>
    <property type="project" value="UniProtKB-SubCell"/>
</dbReference>
<dbReference type="InterPro" id="IPR002913">
    <property type="entry name" value="START_lipid-bd_dom"/>
</dbReference>
<protein>
    <recommendedName>
        <fullName evidence="9">StAR-related lipid transfer protein 13</fullName>
    </recommendedName>
</protein>
<evidence type="ECO:0000313" key="7">
    <source>
        <dbReference type="EnsemblMetazoa" id="XP_038056535.1"/>
    </source>
</evidence>
<feature type="region of interest" description="Disordered" evidence="4">
    <location>
        <begin position="458"/>
        <end position="485"/>
    </location>
</feature>
<dbReference type="FunFam" id="3.30.530.20:FF:000009">
    <property type="entry name" value="StAR related lipid transfer domain containing 13"/>
    <property type="match status" value="1"/>
</dbReference>
<keyword evidence="8" id="KW-1185">Reference proteome</keyword>
<feature type="compositionally biased region" description="Polar residues" evidence="4">
    <location>
        <begin position="195"/>
        <end position="211"/>
    </location>
</feature>
<evidence type="ECO:0000256" key="3">
    <source>
        <dbReference type="ARBA" id="ARBA00022553"/>
    </source>
</evidence>
<keyword evidence="2" id="KW-0343">GTPase activation</keyword>
<comment type="subcellular location">
    <subcellularLocation>
        <location evidence="1">Membrane</location>
        <topology evidence="1">Peripheral membrane protein</topology>
    </subcellularLocation>
</comment>
<feature type="compositionally biased region" description="Polar residues" evidence="4">
    <location>
        <begin position="1"/>
        <end position="10"/>
    </location>
</feature>
<evidence type="ECO:0000259" key="5">
    <source>
        <dbReference type="PROSITE" id="PS50238"/>
    </source>
</evidence>
<evidence type="ECO:0000256" key="2">
    <source>
        <dbReference type="ARBA" id="ARBA00022468"/>
    </source>
</evidence>
<name>A0A913ZYY7_PATMI</name>
<feature type="compositionally biased region" description="Polar residues" evidence="4">
    <location>
        <begin position="254"/>
        <end position="267"/>
    </location>
</feature>
<keyword evidence="3" id="KW-0597">Phosphoprotein</keyword>
<dbReference type="PROSITE" id="PS50238">
    <property type="entry name" value="RHOGAP"/>
    <property type="match status" value="1"/>
</dbReference>
<dbReference type="SUPFAM" id="SSF48350">
    <property type="entry name" value="GTPase activation domain, GAP"/>
    <property type="match status" value="1"/>
</dbReference>
<dbReference type="Gene3D" id="1.10.287.2070">
    <property type="match status" value="1"/>
</dbReference>
<dbReference type="InterPro" id="IPR023393">
    <property type="entry name" value="START-like_dom_sf"/>
</dbReference>
<evidence type="ECO:0000259" key="6">
    <source>
        <dbReference type="PROSITE" id="PS50848"/>
    </source>
</evidence>
<feature type="compositionally biased region" description="Polar residues" evidence="4">
    <location>
        <begin position="812"/>
        <end position="823"/>
    </location>
</feature>
<feature type="compositionally biased region" description="Basic and acidic residues" evidence="4">
    <location>
        <begin position="459"/>
        <end position="468"/>
    </location>
</feature>
<feature type="domain" description="Rho-GAP" evidence="5">
    <location>
        <begin position="906"/>
        <end position="1116"/>
    </location>
</feature>
<dbReference type="GO" id="GO:0007165">
    <property type="term" value="P:signal transduction"/>
    <property type="evidence" value="ECO:0007669"/>
    <property type="project" value="InterPro"/>
</dbReference>
<evidence type="ECO:0000313" key="8">
    <source>
        <dbReference type="Proteomes" id="UP000887568"/>
    </source>
</evidence>
<dbReference type="InterPro" id="IPR008936">
    <property type="entry name" value="Rho_GTPase_activation_prot"/>
</dbReference>
<dbReference type="SUPFAM" id="SSF47769">
    <property type="entry name" value="SAM/Pointed domain"/>
    <property type="match status" value="1"/>
</dbReference>
<dbReference type="Gene3D" id="1.10.555.10">
    <property type="entry name" value="Rho GTPase activation protein"/>
    <property type="match status" value="1"/>
</dbReference>
<feature type="region of interest" description="Disordered" evidence="4">
    <location>
        <begin position="760"/>
        <end position="841"/>
    </location>
</feature>
<dbReference type="OrthoDB" id="10003330at2759"/>
<feature type="compositionally biased region" description="Low complexity" evidence="4">
    <location>
        <begin position="779"/>
        <end position="792"/>
    </location>
</feature>
<proteinExistence type="predicted"/>
<accession>A0A913ZYY7</accession>
<feature type="region of interest" description="Disordered" evidence="4">
    <location>
        <begin position="578"/>
        <end position="616"/>
    </location>
</feature>
<evidence type="ECO:0008006" key="9">
    <source>
        <dbReference type="Google" id="ProtNLM"/>
    </source>
</evidence>
<feature type="region of interest" description="Disordered" evidence="4">
    <location>
        <begin position="1"/>
        <end position="47"/>
    </location>
</feature>
<feature type="region of interest" description="Disordered" evidence="4">
    <location>
        <begin position="385"/>
        <end position="425"/>
    </location>
</feature>
<dbReference type="GeneID" id="119728389"/>
<dbReference type="Pfam" id="PF07647">
    <property type="entry name" value="SAM_2"/>
    <property type="match status" value="1"/>
</dbReference>
<evidence type="ECO:0000256" key="4">
    <source>
        <dbReference type="SAM" id="MobiDB-lite"/>
    </source>
</evidence>
<feature type="compositionally biased region" description="Basic and acidic residues" evidence="4">
    <location>
        <begin position="308"/>
        <end position="321"/>
    </location>
</feature>
<dbReference type="GO" id="GO:0030036">
    <property type="term" value="P:actin cytoskeleton organization"/>
    <property type="evidence" value="ECO:0007669"/>
    <property type="project" value="TreeGrafter"/>
</dbReference>
<dbReference type="GO" id="GO:0008289">
    <property type="term" value="F:lipid binding"/>
    <property type="evidence" value="ECO:0007669"/>
    <property type="project" value="InterPro"/>
</dbReference>
<feature type="region of interest" description="Disordered" evidence="4">
    <location>
        <begin position="181"/>
        <end position="328"/>
    </location>
</feature>
<evidence type="ECO:0000256" key="1">
    <source>
        <dbReference type="ARBA" id="ARBA00004170"/>
    </source>
</evidence>
<dbReference type="InterPro" id="IPR013761">
    <property type="entry name" value="SAM/pointed_sf"/>
</dbReference>
<dbReference type="PROSITE" id="PS50848">
    <property type="entry name" value="START"/>
    <property type="match status" value="1"/>
</dbReference>
<dbReference type="Pfam" id="PF00620">
    <property type="entry name" value="RhoGAP"/>
    <property type="match status" value="1"/>
</dbReference>
<dbReference type="SMART" id="SM00234">
    <property type="entry name" value="START"/>
    <property type="match status" value="1"/>
</dbReference>
<dbReference type="CDD" id="cd08869">
    <property type="entry name" value="START_RhoGAP"/>
    <property type="match status" value="1"/>
</dbReference>
<dbReference type="PANTHER" id="PTHR12659">
    <property type="entry name" value="RHO-TYPE GTPASE ACTIVATING PROTEIN"/>
    <property type="match status" value="1"/>
</dbReference>
<feature type="compositionally biased region" description="Basic residues" evidence="4">
    <location>
        <begin position="824"/>
        <end position="838"/>
    </location>
</feature>
<dbReference type="SMART" id="SM00324">
    <property type="entry name" value="RhoGAP"/>
    <property type="match status" value="1"/>
</dbReference>
<sequence>MAAASSTPYSEIQRRDCSYGAHQQQRGLAMSSSPSPSPSPTSPDGVFLRKRRITPPEIQISSENGNTRRWMLHKMRLQTLSLEIEAAETCQWLRAAGFPQYAQMFEECMFPIDISSVERDHDFLDQDLLDAVTRRLHILNKCSSMKIEAPLHRSGDDSDEEDQCAISNKWKYTRSSRRWSRRMTDDEYPPLSPDTVGSNSAEGSPTLTHTPATRLDSSSRDSLVTTDNEGYTSASSFDSPAVIHKSYRSRGKRQSPNEITCSTSLGNRSLSPTRRTPPQSPPAMLSLGEDGPRNAIIEISSPVTVKRKTPEEEQGSKDRMKGAKNFLKRLDSLKLKRGSSLRGSKRGKEPKEALVISEPIANDQGAMKRKIELFNCVDLDEARRAKSTSPRFTPLTPPPMRRRATTAEKKNSEKRKGRVFSEPSSPMLSRKIDRHFYRELEEAHMTMITKKLTLSDVRNNNDEGDREFVLSPDKSSELDISPASSPGTLERKLSCCGTVSCQCQSCQDKGAPWSSSEELLLPKQAQTASPWTNSVYDNIPRTMHSSGEHSGSSTQIAIAECEFLRQIYNLKNIGTEPSAVASNQPQPFASMLTPATDGTSRPHHRSQSSVSRTHFETEKQDILTNITQLLIAEKNLDDDHLTVPVMRKRTRSNSLPDTRPCSMQVQNVTRFEGADPELDGINTELEKLLNGINQSLHEMQENLRRDEGSLSSASSHSQVSSPVYSPVSSNFTSPLPSPLPSPLLTQSGSQKDLVFGALSGSQETRPDQPAPTPTSIAVTSTSEGDTTTGSTEDSLDMTNMATGMRERRDSGVGNSLTRPSSSGKRPRIRWHSFQKSHRPSLNSRPFQISGLSVSQLLILRKLSLLKLTSLMERHSVTHRSGWSWMMPRFMKRIKSPDFKDRNIFGVPLLHILQTTGLPLPQSILYAMRFLRRTSGDAVGIFRKPGVRSRIQQLKRLNESNPDNMSYEDTTSYDVADMLKQYFRDLPEPVVTTKLSDTFISIFTSGMPKDLRLSAVQAAIMLLPDENREVLQSLLLFLSDIADHSNENQMTAYNLAVCFAPSLFQLGKSPTPPNRNISSPRRTRKMATSRPDQKELIENVAANECLALMIREVKKLFMVPEDLMTKCHFSYIDLGEPVELEELGRKSCEEPGDYMSHMESCLQGLLKESRDKFKGWVTCPAVDNVDVAYKKVGDGHPLRLWKCTVDIGAPPADILQRVLRERHLWDEDLVKWRTIDTLDKTTEVFQYVVNSMAPHPSRDYCVLRSWRNDLPRGTCALVSTSIEHPDGPLMGGVRGTVLASRFLIEPCGSGKSRLTHICRADTKGRTVDWYNKAFGHIMARLVGKIRDLYVHEAEGPETKV</sequence>
<dbReference type="PANTHER" id="PTHR12659:SF7">
    <property type="entry name" value="CROSSVEINLESS C, ISOFORM C"/>
    <property type="match status" value="1"/>
</dbReference>
<dbReference type="SUPFAM" id="SSF55961">
    <property type="entry name" value="Bet v1-like"/>
    <property type="match status" value="1"/>
</dbReference>
<dbReference type="EnsemblMetazoa" id="XM_038200607.1">
    <property type="protein sequence ID" value="XP_038056535.1"/>
    <property type="gene ID" value="LOC119728389"/>
</dbReference>
<feature type="compositionally biased region" description="Low complexity" evidence="4">
    <location>
        <begin position="268"/>
        <end position="277"/>
    </location>
</feature>
<feature type="compositionally biased region" description="Low complexity" evidence="4">
    <location>
        <begin position="709"/>
        <end position="729"/>
    </location>
</feature>
<dbReference type="OMA" id="CVNAMST"/>
<feature type="region of interest" description="Disordered" evidence="4">
    <location>
        <begin position="1069"/>
        <end position="1091"/>
    </location>
</feature>
<organism evidence="7 8">
    <name type="scientific">Patiria miniata</name>
    <name type="common">Bat star</name>
    <name type="synonym">Asterina miniata</name>
    <dbReference type="NCBI Taxonomy" id="46514"/>
    <lineage>
        <taxon>Eukaryota</taxon>
        <taxon>Metazoa</taxon>
        <taxon>Echinodermata</taxon>
        <taxon>Eleutherozoa</taxon>
        <taxon>Asterozoa</taxon>
        <taxon>Asteroidea</taxon>
        <taxon>Valvatacea</taxon>
        <taxon>Valvatida</taxon>
        <taxon>Asterinidae</taxon>
        <taxon>Patiria</taxon>
    </lineage>
</organism>
<feature type="domain" description="START" evidence="6">
    <location>
        <begin position="1146"/>
        <end position="1359"/>
    </location>
</feature>
<dbReference type="Gene3D" id="3.30.530.20">
    <property type="match status" value="1"/>
</dbReference>
<dbReference type="RefSeq" id="XP_038056535.1">
    <property type="nucleotide sequence ID" value="XM_038200607.1"/>
</dbReference>
<dbReference type="GO" id="GO:0005096">
    <property type="term" value="F:GTPase activator activity"/>
    <property type="evidence" value="ECO:0007669"/>
    <property type="project" value="UniProtKB-KW"/>
</dbReference>
<dbReference type="GO" id="GO:0035023">
    <property type="term" value="P:regulation of Rho protein signal transduction"/>
    <property type="evidence" value="ECO:0007669"/>
    <property type="project" value="TreeGrafter"/>
</dbReference>
<dbReference type="InterPro" id="IPR001660">
    <property type="entry name" value="SAM"/>
</dbReference>
<dbReference type="Proteomes" id="UP000887568">
    <property type="component" value="Unplaced"/>
</dbReference>
<feature type="region of interest" description="Disordered" evidence="4">
    <location>
        <begin position="703"/>
        <end position="747"/>
    </location>
</feature>